<organism evidence="2 3">
    <name type="scientific">Panagrolaimus davidi</name>
    <dbReference type="NCBI Taxonomy" id="227884"/>
    <lineage>
        <taxon>Eukaryota</taxon>
        <taxon>Metazoa</taxon>
        <taxon>Ecdysozoa</taxon>
        <taxon>Nematoda</taxon>
        <taxon>Chromadorea</taxon>
        <taxon>Rhabditida</taxon>
        <taxon>Tylenchina</taxon>
        <taxon>Panagrolaimomorpha</taxon>
        <taxon>Panagrolaimoidea</taxon>
        <taxon>Panagrolaimidae</taxon>
        <taxon>Panagrolaimus</taxon>
    </lineage>
</organism>
<dbReference type="InterPro" id="IPR027272">
    <property type="entry name" value="Piezo"/>
</dbReference>
<keyword evidence="1" id="KW-0472">Membrane</keyword>
<dbReference type="GO" id="GO:0008381">
    <property type="term" value="F:mechanosensitive monoatomic ion channel activity"/>
    <property type="evidence" value="ECO:0007669"/>
    <property type="project" value="InterPro"/>
</dbReference>
<evidence type="ECO:0000313" key="2">
    <source>
        <dbReference type="Proteomes" id="UP000887578"/>
    </source>
</evidence>
<feature type="transmembrane region" description="Helical" evidence="1">
    <location>
        <begin position="34"/>
        <end position="58"/>
    </location>
</feature>
<dbReference type="GO" id="GO:0005261">
    <property type="term" value="F:monoatomic cation channel activity"/>
    <property type="evidence" value="ECO:0007669"/>
    <property type="project" value="TreeGrafter"/>
</dbReference>
<evidence type="ECO:0000313" key="3">
    <source>
        <dbReference type="WBParaSite" id="PDA_v2.g6257.t1"/>
    </source>
</evidence>
<dbReference type="PANTHER" id="PTHR13167:SF25">
    <property type="entry name" value="PIEZO-TYPE MECHANOSENSITIVE ION CHANNEL COMPONENT"/>
    <property type="match status" value="1"/>
</dbReference>
<keyword evidence="1" id="KW-0812">Transmembrane</keyword>
<keyword evidence="2" id="KW-1185">Reference proteome</keyword>
<dbReference type="AlphaFoldDB" id="A0A914QWL9"/>
<dbReference type="GO" id="GO:0005886">
    <property type="term" value="C:plasma membrane"/>
    <property type="evidence" value="ECO:0007669"/>
    <property type="project" value="TreeGrafter"/>
</dbReference>
<reference evidence="3" key="1">
    <citation type="submission" date="2022-11" db="UniProtKB">
        <authorList>
            <consortium name="WormBaseParasite"/>
        </authorList>
    </citation>
    <scope>IDENTIFICATION</scope>
</reference>
<protein>
    <submittedName>
        <fullName evidence="3">Uncharacterized protein</fullName>
    </submittedName>
</protein>
<name>A0A914QWL9_9BILA</name>
<keyword evidence="1" id="KW-1133">Transmembrane helix</keyword>
<proteinExistence type="predicted"/>
<dbReference type="PANTHER" id="PTHR13167">
    <property type="entry name" value="PIEZO-TYPE MECHANOSENSITIVE ION CHANNEL COMPONENT"/>
    <property type="match status" value="1"/>
</dbReference>
<dbReference type="GO" id="GO:0071260">
    <property type="term" value="P:cellular response to mechanical stimulus"/>
    <property type="evidence" value="ECO:0007669"/>
    <property type="project" value="TreeGrafter"/>
</dbReference>
<evidence type="ECO:0000256" key="1">
    <source>
        <dbReference type="SAM" id="Phobius"/>
    </source>
</evidence>
<dbReference type="WBParaSite" id="PDA_v2.g6257.t1">
    <property type="protein sequence ID" value="PDA_v2.g6257.t1"/>
    <property type="gene ID" value="PDA_v2.g6257"/>
</dbReference>
<accession>A0A914QWL9</accession>
<feature type="transmembrane region" description="Helical" evidence="1">
    <location>
        <begin position="70"/>
        <end position="91"/>
    </location>
</feature>
<sequence length="158" mass="17975">MLLAARTTWQQLRQIMRDFAEILWRLAEVHLPKLVLLILIITASSHICVLNFVLVFFVSLAVCLPALSGLISLLLTVYLALSTVTRVVYLIHFQNFNSTNLFDSDVKAEDCDIRPDLNNGSTLTPLSSWIGFEFTDAVFEKDIIVCLFSFFSNLRYIL</sequence>
<dbReference type="Proteomes" id="UP000887578">
    <property type="component" value="Unplaced"/>
</dbReference>
<dbReference type="GO" id="GO:0050982">
    <property type="term" value="P:detection of mechanical stimulus"/>
    <property type="evidence" value="ECO:0007669"/>
    <property type="project" value="TreeGrafter"/>
</dbReference>
<dbReference type="GO" id="GO:0042391">
    <property type="term" value="P:regulation of membrane potential"/>
    <property type="evidence" value="ECO:0007669"/>
    <property type="project" value="TreeGrafter"/>
</dbReference>